<reference evidence="3" key="2">
    <citation type="submission" date="2015-07" db="EMBL/GenBank/DDBJ databases">
        <title>Contrasting host-pathogen interactions and genome evolution in two generalist and specialist microsporidian pathogens of mosquitoes.</title>
        <authorList>
            <consortium name="The Broad Institute Genomics Platform"/>
            <consortium name="The Broad Institute Genome Sequencing Center for Infectious Disease"/>
            <person name="Cuomo C.A."/>
            <person name="Sanscrainte N.D."/>
            <person name="Goldberg J.M."/>
            <person name="Heiman D."/>
            <person name="Young S."/>
            <person name="Zeng Q."/>
            <person name="Becnel J.J."/>
            <person name="Birren B.W."/>
        </authorList>
    </citation>
    <scope>NUCLEOTIDE SEQUENCE [LARGE SCALE GENOMIC DNA]</scope>
    <source>
        <strain evidence="3">USNM 41457</strain>
    </source>
</reference>
<gene>
    <name evidence="2" type="ORF">EDEG_03698</name>
</gene>
<evidence type="ECO:0000256" key="1">
    <source>
        <dbReference type="SAM" id="Phobius"/>
    </source>
</evidence>
<keyword evidence="1" id="KW-1133">Transmembrane helix</keyword>
<proteinExistence type="predicted"/>
<dbReference type="AlphaFoldDB" id="J8ZQ37"/>
<organism evidence="2 3">
    <name type="scientific">Edhazardia aedis (strain USNM 41457)</name>
    <name type="common">Microsporidian parasite</name>
    <dbReference type="NCBI Taxonomy" id="1003232"/>
    <lineage>
        <taxon>Eukaryota</taxon>
        <taxon>Fungi</taxon>
        <taxon>Fungi incertae sedis</taxon>
        <taxon>Microsporidia</taxon>
        <taxon>Edhazardia</taxon>
    </lineage>
</organism>
<keyword evidence="1" id="KW-0472">Membrane</keyword>
<evidence type="ECO:0000313" key="2">
    <source>
        <dbReference type="EMBL" id="EJW01808.1"/>
    </source>
</evidence>
<protein>
    <submittedName>
        <fullName evidence="2">Uncharacterized protein</fullName>
    </submittedName>
</protein>
<sequence length="102" mass="12607">MNCPFKRYFTCFKSIIFFLTDSTIYNHFMEDKKFYPLKKLLCYLKYVFYLYSFMAKKLLIPIFIILSANHFHPIIFIHFVDAERPKRPKLMLITREIRHKRN</sequence>
<name>J8ZQ37_EDHAE</name>
<feature type="transmembrane region" description="Helical" evidence="1">
    <location>
        <begin position="58"/>
        <end position="80"/>
    </location>
</feature>
<comment type="caution">
    <text evidence="2">The sequence shown here is derived from an EMBL/GenBank/DDBJ whole genome shotgun (WGS) entry which is preliminary data.</text>
</comment>
<dbReference type="EMBL" id="AFBI03000112">
    <property type="protein sequence ID" value="EJW01808.1"/>
    <property type="molecule type" value="Genomic_DNA"/>
</dbReference>
<accession>J8ZQ37</accession>
<evidence type="ECO:0000313" key="3">
    <source>
        <dbReference type="Proteomes" id="UP000003163"/>
    </source>
</evidence>
<dbReference type="Proteomes" id="UP000003163">
    <property type="component" value="Unassembled WGS sequence"/>
</dbReference>
<dbReference type="InParanoid" id="J8ZQ37"/>
<dbReference type="VEuPathDB" id="MicrosporidiaDB:EDEG_03698"/>
<keyword evidence="1" id="KW-0812">Transmembrane</keyword>
<dbReference type="HOGENOM" id="CLU_2277449_0_0_1"/>
<keyword evidence="3" id="KW-1185">Reference proteome</keyword>
<reference evidence="2 3" key="1">
    <citation type="submission" date="2011-08" db="EMBL/GenBank/DDBJ databases">
        <authorList>
            <person name="Liu Z.J."/>
            <person name="Shi F.L."/>
            <person name="Lu J.Q."/>
            <person name="Li M."/>
            <person name="Wang Z.L."/>
        </authorList>
    </citation>
    <scope>NUCLEOTIDE SEQUENCE [LARGE SCALE GENOMIC DNA]</scope>
    <source>
        <strain evidence="2 3">USNM 41457</strain>
    </source>
</reference>